<reference evidence="3" key="1">
    <citation type="journal article" date="2022" name="bioRxiv">
        <title>Sequencing and chromosome-scale assembly of the giantPleurodeles waltlgenome.</title>
        <authorList>
            <person name="Brown T."/>
            <person name="Elewa A."/>
            <person name="Iarovenko S."/>
            <person name="Subramanian E."/>
            <person name="Araus A.J."/>
            <person name="Petzold A."/>
            <person name="Susuki M."/>
            <person name="Suzuki K.-i.T."/>
            <person name="Hayashi T."/>
            <person name="Toyoda A."/>
            <person name="Oliveira C."/>
            <person name="Osipova E."/>
            <person name="Leigh N.D."/>
            <person name="Simon A."/>
            <person name="Yun M.H."/>
        </authorList>
    </citation>
    <scope>NUCLEOTIDE SEQUENCE</scope>
    <source>
        <strain evidence="3">20211129_DDA</strain>
        <tissue evidence="3">Liver</tissue>
    </source>
</reference>
<name>A0AAV7MTH9_PLEWA</name>
<dbReference type="AlphaFoldDB" id="A0AAV7MTH9"/>
<evidence type="ECO:0000313" key="4">
    <source>
        <dbReference type="Proteomes" id="UP001066276"/>
    </source>
</evidence>
<evidence type="ECO:0000313" key="3">
    <source>
        <dbReference type="EMBL" id="KAJ1106582.1"/>
    </source>
</evidence>
<evidence type="ECO:0000256" key="1">
    <source>
        <dbReference type="SAM" id="Coils"/>
    </source>
</evidence>
<keyword evidence="4" id="KW-1185">Reference proteome</keyword>
<sequence>MKNVSLTSFLKCRDKGNTPGSGVISRPLIKLTEGTNISNKEPRKAQESSEKTLLGSVTVHDVRCSNRFSLLEPQGQIEESGNSNPSARLTSHHSTISHTQEDLIALIADLKEEVKDLKTLLVEVMTLFRSESYQRETPITHMSEQIINTASNEDFAIREKILSCANSNSDQNTRAPQISFISPPSAKFDSGAAMFSRPHTKLAREPIAAQTLYQPKGSGYPILMCGVPPLAPNAHEDRPSLINKATHWIRHTRQCGSIIHSDIISAQRFPEIEGHLDTIKLVFSTPELVKGLLDLEMRNPLQNGSNICFKSCWPVDDFSTRSNTPDLNSSPRPEKEILSAIFEETSVPANKRENAYQNVKTTTRSLVQMPVALDTD</sequence>
<comment type="caution">
    <text evidence="3">The sequence shown here is derived from an EMBL/GenBank/DDBJ whole genome shotgun (WGS) entry which is preliminary data.</text>
</comment>
<keyword evidence="1" id="KW-0175">Coiled coil</keyword>
<protein>
    <submittedName>
        <fullName evidence="3">Uncharacterized protein</fullName>
    </submittedName>
</protein>
<dbReference type="Proteomes" id="UP001066276">
    <property type="component" value="Chromosome 9"/>
</dbReference>
<gene>
    <name evidence="3" type="ORF">NDU88_003983</name>
</gene>
<dbReference type="EMBL" id="JANPWB010000013">
    <property type="protein sequence ID" value="KAJ1106582.1"/>
    <property type="molecule type" value="Genomic_DNA"/>
</dbReference>
<accession>A0AAV7MTH9</accession>
<feature type="region of interest" description="Disordered" evidence="2">
    <location>
        <begin position="73"/>
        <end position="95"/>
    </location>
</feature>
<evidence type="ECO:0000256" key="2">
    <source>
        <dbReference type="SAM" id="MobiDB-lite"/>
    </source>
</evidence>
<organism evidence="3 4">
    <name type="scientific">Pleurodeles waltl</name>
    <name type="common">Iberian ribbed newt</name>
    <dbReference type="NCBI Taxonomy" id="8319"/>
    <lineage>
        <taxon>Eukaryota</taxon>
        <taxon>Metazoa</taxon>
        <taxon>Chordata</taxon>
        <taxon>Craniata</taxon>
        <taxon>Vertebrata</taxon>
        <taxon>Euteleostomi</taxon>
        <taxon>Amphibia</taxon>
        <taxon>Batrachia</taxon>
        <taxon>Caudata</taxon>
        <taxon>Salamandroidea</taxon>
        <taxon>Salamandridae</taxon>
        <taxon>Pleurodelinae</taxon>
        <taxon>Pleurodeles</taxon>
    </lineage>
</organism>
<feature type="compositionally biased region" description="Polar residues" evidence="2">
    <location>
        <begin position="77"/>
        <end position="95"/>
    </location>
</feature>
<proteinExistence type="predicted"/>
<feature type="coiled-coil region" evidence="1">
    <location>
        <begin position="100"/>
        <end position="127"/>
    </location>
</feature>